<sequence length="85" mass="8985">METAGASHPPAPGAHRHQRGLRGDAEGGSCRAALALRPLLPVFSHHVAIRAASSLGRGKQPRAILFPSGRVRQQVRRFGSTGMKA</sequence>
<comment type="caution">
    <text evidence="2">The sequence shown here is derived from an EMBL/GenBank/DDBJ whole genome shotgun (WGS) entry which is preliminary data.</text>
</comment>
<protein>
    <submittedName>
        <fullName evidence="2">Uncharacterized protein</fullName>
    </submittedName>
</protein>
<gene>
    <name evidence="2" type="ORF">P7K49_013212</name>
</gene>
<reference evidence="2 3" key="1">
    <citation type="submission" date="2023-05" db="EMBL/GenBank/DDBJ databases">
        <title>B98-5 Cell Line De Novo Hybrid Assembly: An Optical Mapping Approach.</title>
        <authorList>
            <person name="Kananen K."/>
            <person name="Auerbach J.A."/>
            <person name="Kautto E."/>
            <person name="Blachly J.S."/>
        </authorList>
    </citation>
    <scope>NUCLEOTIDE SEQUENCE [LARGE SCALE GENOMIC DNA]</scope>
    <source>
        <strain evidence="2">B95-8</strain>
        <tissue evidence="2">Cell line</tissue>
    </source>
</reference>
<name>A0ABQ9VFA3_SAGOE</name>
<proteinExistence type="predicted"/>
<organism evidence="2 3">
    <name type="scientific">Saguinus oedipus</name>
    <name type="common">Cotton-top tamarin</name>
    <name type="synonym">Oedipomidas oedipus</name>
    <dbReference type="NCBI Taxonomy" id="9490"/>
    <lineage>
        <taxon>Eukaryota</taxon>
        <taxon>Metazoa</taxon>
        <taxon>Chordata</taxon>
        <taxon>Craniata</taxon>
        <taxon>Vertebrata</taxon>
        <taxon>Euteleostomi</taxon>
        <taxon>Mammalia</taxon>
        <taxon>Eutheria</taxon>
        <taxon>Euarchontoglires</taxon>
        <taxon>Primates</taxon>
        <taxon>Haplorrhini</taxon>
        <taxon>Platyrrhini</taxon>
        <taxon>Cebidae</taxon>
        <taxon>Callitrichinae</taxon>
        <taxon>Saguinus</taxon>
    </lineage>
</organism>
<accession>A0ABQ9VFA3</accession>
<evidence type="ECO:0000313" key="2">
    <source>
        <dbReference type="EMBL" id="KAK2108047.1"/>
    </source>
</evidence>
<dbReference type="Proteomes" id="UP001266305">
    <property type="component" value="Unassembled WGS sequence"/>
</dbReference>
<evidence type="ECO:0000313" key="3">
    <source>
        <dbReference type="Proteomes" id="UP001266305"/>
    </source>
</evidence>
<dbReference type="EMBL" id="JASSZA010000006">
    <property type="protein sequence ID" value="KAK2108047.1"/>
    <property type="molecule type" value="Genomic_DNA"/>
</dbReference>
<feature type="region of interest" description="Disordered" evidence="1">
    <location>
        <begin position="1"/>
        <end position="26"/>
    </location>
</feature>
<evidence type="ECO:0000256" key="1">
    <source>
        <dbReference type="SAM" id="MobiDB-lite"/>
    </source>
</evidence>
<keyword evidence="3" id="KW-1185">Reference proteome</keyword>